<reference evidence="1 2" key="1">
    <citation type="journal article" date="2016" name="Genome Announc.">
        <title>Draft Genome Sequences of Five Rapidly Growing Mycobacterium Species, M. thermoresistibile, M. fortuitum subsp. acetamidolyticum, M. canariasense, M. brisbanense, and M. novocastrense.</title>
        <authorList>
            <person name="Katahira K."/>
            <person name="Ogura Y."/>
            <person name="Gotoh Y."/>
            <person name="Hayashi T."/>
        </authorList>
    </citation>
    <scope>NUCLEOTIDE SEQUENCE [LARGE SCALE GENOMIC DNA]</scope>
    <source>
        <strain evidence="1 2">JCM18114</strain>
    </source>
</reference>
<sequence>MTTYTRPGAGLTDVHQHLAMPPFDGEGLGINTEGDVLVNTTADGVDVNALWCEVQSVLSAWNAERGETGSDFGGLPALACLLTLRATSRPSCQPPSK</sequence>
<gene>
    <name evidence="1" type="ORF">RMCN_4897</name>
</gene>
<comment type="caution">
    <text evidence="1">The sequence shown here is derived from an EMBL/GenBank/DDBJ whole genome shotgun (WGS) entry which is preliminary data.</text>
</comment>
<dbReference type="Proteomes" id="UP000069773">
    <property type="component" value="Unassembled WGS sequence"/>
</dbReference>
<evidence type="ECO:0000313" key="2">
    <source>
        <dbReference type="Proteomes" id="UP000069773"/>
    </source>
</evidence>
<name>A0ABQ0KRL6_MYCNV</name>
<dbReference type="RefSeq" id="WP_067394763.1">
    <property type="nucleotide sequence ID" value="NZ_BCTA01000072.1"/>
</dbReference>
<keyword evidence="2" id="KW-1185">Reference proteome</keyword>
<evidence type="ECO:0000313" key="1">
    <source>
        <dbReference type="EMBL" id="GAT11764.1"/>
    </source>
</evidence>
<organism evidence="1 2">
    <name type="scientific">Mycolicibacterium novocastrense</name>
    <name type="common">Mycobacterium novocastrense</name>
    <dbReference type="NCBI Taxonomy" id="59813"/>
    <lineage>
        <taxon>Bacteria</taxon>
        <taxon>Bacillati</taxon>
        <taxon>Actinomycetota</taxon>
        <taxon>Actinomycetes</taxon>
        <taxon>Mycobacteriales</taxon>
        <taxon>Mycobacteriaceae</taxon>
        <taxon>Mycolicibacterium</taxon>
    </lineage>
</organism>
<accession>A0ABQ0KRL6</accession>
<proteinExistence type="predicted"/>
<dbReference type="EMBL" id="BCTA01000072">
    <property type="protein sequence ID" value="GAT11764.1"/>
    <property type="molecule type" value="Genomic_DNA"/>
</dbReference>
<protein>
    <submittedName>
        <fullName evidence="1">Uncharacterized protein</fullName>
    </submittedName>
</protein>